<keyword evidence="7" id="KW-0067">ATP-binding</keyword>
<dbReference type="EC" id="2.7.7.108" evidence="9"/>
<name>A0A0X3BLX5_9EURY</name>
<evidence type="ECO:0000256" key="11">
    <source>
        <dbReference type="ARBA" id="ARBA00047518"/>
    </source>
</evidence>
<reference evidence="14 15" key="1">
    <citation type="submission" date="2016-01" db="EMBL/GenBank/DDBJ databases">
        <authorList>
            <person name="Manzoor S."/>
        </authorList>
    </citation>
    <scope>NUCLEOTIDE SEQUENCE [LARGE SCALE GENOMIC DNA]</scope>
    <source>
        <strain evidence="14">Methanoculleus sp MAB1</strain>
    </source>
</reference>
<dbReference type="GO" id="GO:0046872">
    <property type="term" value="F:metal ion binding"/>
    <property type="evidence" value="ECO:0007669"/>
    <property type="project" value="UniProtKB-KW"/>
</dbReference>
<evidence type="ECO:0000256" key="10">
    <source>
        <dbReference type="ARBA" id="ARBA00038276"/>
    </source>
</evidence>
<dbReference type="Proteomes" id="UP000069850">
    <property type="component" value="Chromosome 1"/>
</dbReference>
<gene>
    <name evidence="14" type="ORF">MMAB1_1341</name>
</gene>
<evidence type="ECO:0000256" key="4">
    <source>
        <dbReference type="ARBA" id="ARBA00022695"/>
    </source>
</evidence>
<dbReference type="InterPro" id="IPR002934">
    <property type="entry name" value="Polymerase_NTP_transf_dom"/>
</dbReference>
<dbReference type="EMBL" id="LT158599">
    <property type="protein sequence ID" value="CVK32554.1"/>
    <property type="molecule type" value="Genomic_DNA"/>
</dbReference>
<dbReference type="AlphaFoldDB" id="A0A0X3BLX5"/>
<evidence type="ECO:0000259" key="13">
    <source>
        <dbReference type="Pfam" id="PF01909"/>
    </source>
</evidence>
<dbReference type="RefSeq" id="WP_238320523.1">
    <property type="nucleotide sequence ID" value="NZ_LT158599.1"/>
</dbReference>
<evidence type="ECO:0000256" key="9">
    <source>
        <dbReference type="ARBA" id="ARBA00034531"/>
    </source>
</evidence>
<keyword evidence="2" id="KW-1277">Toxin-antitoxin system</keyword>
<dbReference type="InterPro" id="IPR043519">
    <property type="entry name" value="NT_sf"/>
</dbReference>
<dbReference type="GO" id="GO:0070733">
    <property type="term" value="F:AMPylase activity"/>
    <property type="evidence" value="ECO:0007669"/>
    <property type="project" value="UniProtKB-EC"/>
</dbReference>
<keyword evidence="3" id="KW-0808">Transferase</keyword>
<accession>A0A0X3BLX5</accession>
<dbReference type="PANTHER" id="PTHR33571">
    <property type="entry name" value="SSL8005 PROTEIN"/>
    <property type="match status" value="1"/>
</dbReference>
<evidence type="ECO:0000256" key="7">
    <source>
        <dbReference type="ARBA" id="ARBA00022840"/>
    </source>
</evidence>
<dbReference type="CDD" id="cd05403">
    <property type="entry name" value="NT_KNTase_like"/>
    <property type="match status" value="1"/>
</dbReference>
<keyword evidence="6" id="KW-0547">Nucleotide-binding</keyword>
<evidence type="ECO:0000256" key="3">
    <source>
        <dbReference type="ARBA" id="ARBA00022679"/>
    </source>
</evidence>
<evidence type="ECO:0000256" key="8">
    <source>
        <dbReference type="ARBA" id="ARBA00022842"/>
    </source>
</evidence>
<comment type="cofactor">
    <cofactor evidence="1">
        <name>Mg(2+)</name>
        <dbReference type="ChEBI" id="CHEBI:18420"/>
    </cofactor>
</comment>
<comment type="catalytic activity">
    <reaction evidence="11">
        <text>O-(5'-adenylyl)-L-tyrosyl-[protein] + ATP = O-[5'-(adenylyl-(5'-&gt;3')-adenylyl)]-L-tyrosyl-[protein] + diphosphate</text>
        <dbReference type="Rhea" id="RHEA:66528"/>
        <dbReference type="Rhea" id="RHEA-COMP:13846"/>
        <dbReference type="Rhea" id="RHEA-COMP:17046"/>
        <dbReference type="ChEBI" id="CHEBI:30616"/>
        <dbReference type="ChEBI" id="CHEBI:33019"/>
        <dbReference type="ChEBI" id="CHEBI:83624"/>
        <dbReference type="ChEBI" id="CHEBI:167160"/>
    </reaction>
</comment>
<dbReference type="SUPFAM" id="SSF81301">
    <property type="entry name" value="Nucleotidyltransferase"/>
    <property type="match status" value="1"/>
</dbReference>
<dbReference type="GeneID" id="27137232"/>
<evidence type="ECO:0000256" key="12">
    <source>
        <dbReference type="ARBA" id="ARBA00048696"/>
    </source>
</evidence>
<evidence type="ECO:0000256" key="1">
    <source>
        <dbReference type="ARBA" id="ARBA00001946"/>
    </source>
</evidence>
<comment type="similarity">
    <text evidence="10">Belongs to the MntA antitoxin family.</text>
</comment>
<comment type="catalytic activity">
    <reaction evidence="12">
        <text>L-tyrosyl-[protein] + ATP = O-(5'-adenylyl)-L-tyrosyl-[protein] + diphosphate</text>
        <dbReference type="Rhea" id="RHEA:54288"/>
        <dbReference type="Rhea" id="RHEA-COMP:10136"/>
        <dbReference type="Rhea" id="RHEA-COMP:13846"/>
        <dbReference type="ChEBI" id="CHEBI:30616"/>
        <dbReference type="ChEBI" id="CHEBI:33019"/>
        <dbReference type="ChEBI" id="CHEBI:46858"/>
        <dbReference type="ChEBI" id="CHEBI:83624"/>
        <dbReference type="EC" id="2.7.7.108"/>
    </reaction>
</comment>
<proteinExistence type="inferred from homology"/>
<dbReference type="Gene3D" id="3.30.460.10">
    <property type="entry name" value="Beta Polymerase, domain 2"/>
    <property type="match status" value="1"/>
</dbReference>
<organism evidence="14 15">
    <name type="scientific">Methanoculleus bourgensis</name>
    <dbReference type="NCBI Taxonomy" id="83986"/>
    <lineage>
        <taxon>Archaea</taxon>
        <taxon>Methanobacteriati</taxon>
        <taxon>Methanobacteriota</taxon>
        <taxon>Stenosarchaea group</taxon>
        <taxon>Methanomicrobia</taxon>
        <taxon>Methanomicrobiales</taxon>
        <taxon>Methanomicrobiaceae</taxon>
        <taxon>Methanoculleus</taxon>
    </lineage>
</organism>
<evidence type="ECO:0000313" key="15">
    <source>
        <dbReference type="Proteomes" id="UP000069850"/>
    </source>
</evidence>
<dbReference type="InterPro" id="IPR052038">
    <property type="entry name" value="Type-VII_TA_antitoxin"/>
</dbReference>
<protein>
    <recommendedName>
        <fullName evidence="9">protein adenylyltransferase</fullName>
        <ecNumber evidence="9">2.7.7.108</ecNumber>
    </recommendedName>
</protein>
<keyword evidence="4" id="KW-0548">Nucleotidyltransferase</keyword>
<evidence type="ECO:0000256" key="6">
    <source>
        <dbReference type="ARBA" id="ARBA00022741"/>
    </source>
</evidence>
<evidence type="ECO:0000256" key="5">
    <source>
        <dbReference type="ARBA" id="ARBA00022723"/>
    </source>
</evidence>
<evidence type="ECO:0000256" key="2">
    <source>
        <dbReference type="ARBA" id="ARBA00022649"/>
    </source>
</evidence>
<keyword evidence="5" id="KW-0479">Metal-binding</keyword>
<sequence>MIKVLRPDTDPKTDIYTLLAQKRGEILSLAHRRGARNVRIFGSVARNEARPDSDLDILIDLDPDRSLLDVGGLAMDLSALLSRQVDVVTEAGLRERIRSRVVREARPL</sequence>
<keyword evidence="8" id="KW-0460">Magnesium</keyword>
<dbReference type="GO" id="GO:0005524">
    <property type="term" value="F:ATP binding"/>
    <property type="evidence" value="ECO:0007669"/>
    <property type="project" value="UniProtKB-KW"/>
</dbReference>
<dbReference type="Pfam" id="PF01909">
    <property type="entry name" value="NTP_transf_2"/>
    <property type="match status" value="1"/>
</dbReference>
<evidence type="ECO:0000313" key="14">
    <source>
        <dbReference type="EMBL" id="CVK32554.1"/>
    </source>
</evidence>
<dbReference type="KEGG" id="mema:MMAB1_1341"/>
<dbReference type="PANTHER" id="PTHR33571:SF12">
    <property type="entry name" value="BSL3053 PROTEIN"/>
    <property type="match status" value="1"/>
</dbReference>
<feature type="domain" description="Polymerase nucleotidyl transferase" evidence="13">
    <location>
        <begin position="36"/>
        <end position="104"/>
    </location>
</feature>